<proteinExistence type="predicted"/>
<dbReference type="PANTHER" id="PTHR46558:SF11">
    <property type="entry name" value="HTH-TYPE TRANSCRIPTIONAL REGULATOR XRE"/>
    <property type="match status" value="1"/>
</dbReference>
<dbReference type="InterPro" id="IPR001387">
    <property type="entry name" value="Cro/C1-type_HTH"/>
</dbReference>
<dbReference type="Pfam" id="PF01381">
    <property type="entry name" value="HTH_3"/>
    <property type="match status" value="1"/>
</dbReference>
<organism evidence="3">
    <name type="scientific">bioreactor metagenome</name>
    <dbReference type="NCBI Taxonomy" id="1076179"/>
    <lineage>
        <taxon>unclassified sequences</taxon>
        <taxon>metagenomes</taxon>
        <taxon>ecological metagenomes</taxon>
    </lineage>
</organism>
<dbReference type="EMBL" id="VSSQ01015337">
    <property type="protein sequence ID" value="MPM55581.1"/>
    <property type="molecule type" value="Genomic_DNA"/>
</dbReference>
<dbReference type="CDD" id="cd00093">
    <property type="entry name" value="HTH_XRE"/>
    <property type="match status" value="1"/>
</dbReference>
<name>A0A645ATE1_9ZZZZ</name>
<gene>
    <name evidence="3" type="ORF">SDC9_102378</name>
</gene>
<reference evidence="3" key="1">
    <citation type="submission" date="2019-08" db="EMBL/GenBank/DDBJ databases">
        <authorList>
            <person name="Kucharzyk K."/>
            <person name="Murdoch R.W."/>
            <person name="Higgins S."/>
            <person name="Loffler F."/>
        </authorList>
    </citation>
    <scope>NUCLEOTIDE SEQUENCE</scope>
</reference>
<dbReference type="PROSITE" id="PS50943">
    <property type="entry name" value="HTH_CROC1"/>
    <property type="match status" value="1"/>
</dbReference>
<dbReference type="PANTHER" id="PTHR46558">
    <property type="entry name" value="TRACRIPTIONAL REGULATORY PROTEIN-RELATED-RELATED"/>
    <property type="match status" value="1"/>
</dbReference>
<comment type="caution">
    <text evidence="3">The sequence shown here is derived from an EMBL/GenBank/DDBJ whole genome shotgun (WGS) entry which is preliminary data.</text>
</comment>
<evidence type="ECO:0000256" key="1">
    <source>
        <dbReference type="ARBA" id="ARBA00023125"/>
    </source>
</evidence>
<evidence type="ECO:0000313" key="3">
    <source>
        <dbReference type="EMBL" id="MPM55581.1"/>
    </source>
</evidence>
<keyword evidence="1" id="KW-0238">DNA-binding</keyword>
<accession>A0A645ATE1</accession>
<evidence type="ECO:0000259" key="2">
    <source>
        <dbReference type="PROSITE" id="PS50943"/>
    </source>
</evidence>
<dbReference type="AlphaFoldDB" id="A0A645ATE1"/>
<dbReference type="InterPro" id="IPR011990">
    <property type="entry name" value="TPR-like_helical_dom_sf"/>
</dbReference>
<dbReference type="SUPFAM" id="SSF47413">
    <property type="entry name" value="lambda repressor-like DNA-binding domains"/>
    <property type="match status" value="1"/>
</dbReference>
<dbReference type="SMART" id="SM00530">
    <property type="entry name" value="HTH_XRE"/>
    <property type="match status" value="1"/>
</dbReference>
<protein>
    <recommendedName>
        <fullName evidence="2">HTH cro/C1-type domain-containing protein</fullName>
    </recommendedName>
</protein>
<sequence length="380" mass="43486">MKERDEMTIKIGEKLKLLRKKNDITQDKLAEYLGVTAQAISRWESENCYPDIEILPSIASFFNITIDELLGYNASQKEQDDIIMNINKLEVEGRFDEALVEARRAIALYPQNYALAVMLASNLTMFNSAEDNPTIYEAIALCKRVLRDCTGGSDANDILRLCAKNILIMSLNKKENFDEALHVALTMPSIVMGREFICQMVLKGKSKIDFSLSVLPIIINMLNSCFLNGIAYPDEKIKPLFEYSSEECIRDISIWDAVYAAIDKNIGENEKKSCWVYMFLHQRLARKLLEEDNKSEAIKHFELAVKNMPYIDAEKLQYNFNLTQRSSTIKKDTLCKQDNYTGKSSAYVFLHGYVENGYYLGMEDEPTFKECLELLTNYAG</sequence>
<dbReference type="Gene3D" id="1.10.260.40">
    <property type="entry name" value="lambda repressor-like DNA-binding domains"/>
    <property type="match status" value="1"/>
</dbReference>
<feature type="domain" description="HTH cro/C1-type" evidence="2">
    <location>
        <begin position="15"/>
        <end position="69"/>
    </location>
</feature>
<dbReference type="SUPFAM" id="SSF48452">
    <property type="entry name" value="TPR-like"/>
    <property type="match status" value="1"/>
</dbReference>
<dbReference type="InterPro" id="IPR010982">
    <property type="entry name" value="Lambda_DNA-bd_dom_sf"/>
</dbReference>
<dbReference type="GO" id="GO:0003677">
    <property type="term" value="F:DNA binding"/>
    <property type="evidence" value="ECO:0007669"/>
    <property type="project" value="UniProtKB-KW"/>
</dbReference>